<keyword evidence="3" id="KW-0456">Lyase</keyword>
<dbReference type="Proteomes" id="UP000254863">
    <property type="component" value="Unassembled WGS sequence"/>
</dbReference>
<feature type="transmembrane region" description="Helical" evidence="1">
    <location>
        <begin position="39"/>
        <end position="57"/>
    </location>
</feature>
<feature type="transmembrane region" description="Helical" evidence="1">
    <location>
        <begin position="132"/>
        <end position="154"/>
    </location>
</feature>
<dbReference type="GO" id="GO:0016829">
    <property type="term" value="F:lyase activity"/>
    <property type="evidence" value="ECO:0007669"/>
    <property type="project" value="UniProtKB-KW"/>
</dbReference>
<keyword evidence="1" id="KW-0812">Transmembrane</keyword>
<dbReference type="GO" id="GO:0016020">
    <property type="term" value="C:membrane"/>
    <property type="evidence" value="ECO:0007669"/>
    <property type="project" value="InterPro"/>
</dbReference>
<dbReference type="AlphaFoldDB" id="A0A7H4PMW4"/>
<evidence type="ECO:0000256" key="1">
    <source>
        <dbReference type="SAM" id="Phobius"/>
    </source>
</evidence>
<dbReference type="InterPro" id="IPR032523">
    <property type="entry name" value="CcmF_C"/>
</dbReference>
<gene>
    <name evidence="3" type="primary">ccmF_3</name>
    <name evidence="3" type="ORF">NCTC11685_07074</name>
</gene>
<evidence type="ECO:0000313" key="3">
    <source>
        <dbReference type="EMBL" id="STW79737.1"/>
    </source>
</evidence>
<keyword evidence="1" id="KW-0472">Membrane</keyword>
<dbReference type="GO" id="GO:0015232">
    <property type="term" value="F:heme transmembrane transporter activity"/>
    <property type="evidence" value="ECO:0007669"/>
    <property type="project" value="InterPro"/>
</dbReference>
<feature type="domain" description="Cytochrome c-type biogenesis protein CcmF C-terminal" evidence="2">
    <location>
        <begin position="1"/>
        <end position="210"/>
    </location>
</feature>
<name>A0A7H4PMW4_9ENTR</name>
<feature type="transmembrane region" description="Helical" evidence="1">
    <location>
        <begin position="166"/>
        <end position="185"/>
    </location>
</feature>
<protein>
    <submittedName>
        <fullName evidence="3">Cytochrome c heme lyase subunit CcmF</fullName>
    </submittedName>
</protein>
<dbReference type="EMBL" id="UGMS01000004">
    <property type="protein sequence ID" value="STW79737.1"/>
    <property type="molecule type" value="Genomic_DNA"/>
</dbReference>
<organism evidence="3 4">
    <name type="scientific">Klebsiella michiganensis</name>
    <dbReference type="NCBI Taxonomy" id="1134687"/>
    <lineage>
        <taxon>Bacteria</taxon>
        <taxon>Pseudomonadati</taxon>
        <taxon>Pseudomonadota</taxon>
        <taxon>Gammaproteobacteria</taxon>
        <taxon>Enterobacterales</taxon>
        <taxon>Enterobacteriaceae</taxon>
        <taxon>Klebsiella/Raoultella group</taxon>
        <taxon>Klebsiella</taxon>
    </lineage>
</organism>
<feature type="transmembrane region" description="Helical" evidence="1">
    <location>
        <begin position="107"/>
        <end position="126"/>
    </location>
</feature>
<comment type="caution">
    <text evidence="3">The sequence shown here is derived from an EMBL/GenBank/DDBJ whole genome shotgun (WGS) entry which is preliminary data.</text>
</comment>
<dbReference type="PRINTS" id="PR01411">
    <property type="entry name" value="CCMFBIOGNSIS"/>
</dbReference>
<accession>A0A7H4PMW4</accession>
<dbReference type="Pfam" id="PF16327">
    <property type="entry name" value="CcmF_C"/>
    <property type="match status" value="1"/>
</dbReference>
<feature type="transmembrane region" description="Helical" evidence="1">
    <location>
        <begin position="77"/>
        <end position="95"/>
    </location>
</feature>
<keyword evidence="1" id="KW-1133">Transmembrane helix</keyword>
<evidence type="ECO:0000259" key="2">
    <source>
        <dbReference type="Pfam" id="PF16327"/>
    </source>
</evidence>
<evidence type="ECO:0000313" key="4">
    <source>
        <dbReference type="Proteomes" id="UP000254863"/>
    </source>
</evidence>
<dbReference type="InterPro" id="IPR003568">
    <property type="entry name" value="Cyt_c_biogenesis_CcmF"/>
</dbReference>
<dbReference type="GO" id="GO:0017004">
    <property type="term" value="P:cytochrome complex assembly"/>
    <property type="evidence" value="ECO:0007669"/>
    <property type="project" value="InterPro"/>
</dbReference>
<reference evidence="3 4" key="1">
    <citation type="submission" date="2018-06" db="EMBL/GenBank/DDBJ databases">
        <authorList>
            <consortium name="Pathogen Informatics"/>
            <person name="Doyle S."/>
        </authorList>
    </citation>
    <scope>NUCLEOTIDE SEQUENCE [LARGE SCALE GENOMIC DNA]</scope>
    <source>
        <strain evidence="3 4">NCTC11685</strain>
    </source>
</reference>
<sequence>MVLVIGGSLLLFAMRGYKVRSRVNNALWSRESLLLGNNVLLMAAMLTVLLGTLLPLVHKQLGLGSISIGAPFFNTMFSWLMAPFALLMGIGPLVRWGRDRPRKLRRLLVIACASTLALSLLLPWWLGDKIVAMTVVGLAMACWVFVLAGVEIALRVSRGARMTLSYWGMVAGHLGLAVTLVGIAFSQNYSVERDVRMRVGDSVDVHDIAFLSVRSKRRSAQTIAPPSR</sequence>
<proteinExistence type="predicted"/>